<name>M7BSC2_CHEMY</name>
<dbReference type="EMBL" id="KB530355">
    <property type="protein sequence ID" value="EMP34998.1"/>
    <property type="molecule type" value="Genomic_DNA"/>
</dbReference>
<protein>
    <submittedName>
        <fullName evidence="1">Uncharacterized protein</fullName>
    </submittedName>
</protein>
<proteinExistence type="predicted"/>
<evidence type="ECO:0000313" key="1">
    <source>
        <dbReference type="EMBL" id="EMP34998.1"/>
    </source>
</evidence>
<gene>
    <name evidence="1" type="ORF">UY3_07842</name>
</gene>
<dbReference type="Proteomes" id="UP000031443">
    <property type="component" value="Unassembled WGS sequence"/>
</dbReference>
<sequence length="66" mass="7486">MKYPSGAQTDRTDAARGKTFQLLCTHVHTHLIGMDMNSTFRRTTVTRRMEAPVSNFSGVHLCYVQL</sequence>
<reference evidence="2" key="1">
    <citation type="journal article" date="2013" name="Nat. Genet.">
        <title>The draft genomes of soft-shell turtle and green sea turtle yield insights into the development and evolution of the turtle-specific body plan.</title>
        <authorList>
            <person name="Wang Z."/>
            <person name="Pascual-Anaya J."/>
            <person name="Zadissa A."/>
            <person name="Li W."/>
            <person name="Niimura Y."/>
            <person name="Huang Z."/>
            <person name="Li C."/>
            <person name="White S."/>
            <person name="Xiong Z."/>
            <person name="Fang D."/>
            <person name="Wang B."/>
            <person name="Ming Y."/>
            <person name="Chen Y."/>
            <person name="Zheng Y."/>
            <person name="Kuraku S."/>
            <person name="Pignatelli M."/>
            <person name="Herrero J."/>
            <person name="Beal K."/>
            <person name="Nozawa M."/>
            <person name="Li Q."/>
            <person name="Wang J."/>
            <person name="Zhang H."/>
            <person name="Yu L."/>
            <person name="Shigenobu S."/>
            <person name="Wang J."/>
            <person name="Liu J."/>
            <person name="Flicek P."/>
            <person name="Searle S."/>
            <person name="Wang J."/>
            <person name="Kuratani S."/>
            <person name="Yin Y."/>
            <person name="Aken B."/>
            <person name="Zhang G."/>
            <person name="Irie N."/>
        </authorList>
    </citation>
    <scope>NUCLEOTIDE SEQUENCE [LARGE SCALE GENOMIC DNA]</scope>
</reference>
<evidence type="ECO:0000313" key="2">
    <source>
        <dbReference type="Proteomes" id="UP000031443"/>
    </source>
</evidence>
<organism evidence="1 2">
    <name type="scientific">Chelonia mydas</name>
    <name type="common">Green sea-turtle</name>
    <name type="synonym">Chelonia agassizi</name>
    <dbReference type="NCBI Taxonomy" id="8469"/>
    <lineage>
        <taxon>Eukaryota</taxon>
        <taxon>Metazoa</taxon>
        <taxon>Chordata</taxon>
        <taxon>Craniata</taxon>
        <taxon>Vertebrata</taxon>
        <taxon>Euteleostomi</taxon>
        <taxon>Archelosauria</taxon>
        <taxon>Testudinata</taxon>
        <taxon>Testudines</taxon>
        <taxon>Cryptodira</taxon>
        <taxon>Durocryptodira</taxon>
        <taxon>Americhelydia</taxon>
        <taxon>Chelonioidea</taxon>
        <taxon>Cheloniidae</taxon>
        <taxon>Chelonia</taxon>
    </lineage>
</organism>
<dbReference type="AlphaFoldDB" id="M7BSC2"/>
<keyword evidence="2" id="KW-1185">Reference proteome</keyword>
<accession>M7BSC2</accession>